<feature type="repeat" description="WD" evidence="3">
    <location>
        <begin position="1716"/>
        <end position="1757"/>
    </location>
</feature>
<feature type="compositionally biased region" description="Basic and acidic residues" evidence="4">
    <location>
        <begin position="2546"/>
        <end position="2555"/>
    </location>
</feature>
<dbReference type="EnsemblMetazoa" id="CLYHEMT010746.1">
    <property type="protein sequence ID" value="CLYHEMP010746.1"/>
    <property type="gene ID" value="CLYHEMG010746"/>
</dbReference>
<dbReference type="SUPFAM" id="SSF52540">
    <property type="entry name" value="P-loop containing nucleoside triphosphate hydrolases"/>
    <property type="match status" value="1"/>
</dbReference>
<feature type="repeat" description="WD" evidence="3">
    <location>
        <begin position="2645"/>
        <end position="2684"/>
    </location>
</feature>
<feature type="repeat" description="WD" evidence="3">
    <location>
        <begin position="2146"/>
        <end position="2176"/>
    </location>
</feature>
<feature type="repeat" description="WD" evidence="3">
    <location>
        <begin position="2263"/>
        <end position="2303"/>
    </location>
</feature>
<feature type="compositionally biased region" description="Polar residues" evidence="4">
    <location>
        <begin position="113"/>
        <end position="124"/>
    </location>
</feature>
<dbReference type="InterPro" id="IPR015943">
    <property type="entry name" value="WD40/YVTN_repeat-like_dom_sf"/>
</dbReference>
<dbReference type="GO" id="GO:0000722">
    <property type="term" value="P:telomere maintenance via recombination"/>
    <property type="evidence" value="ECO:0007669"/>
    <property type="project" value="TreeGrafter"/>
</dbReference>
<feature type="repeat" description="WD" evidence="3">
    <location>
        <begin position="1843"/>
        <end position="1875"/>
    </location>
</feature>
<dbReference type="GO" id="GO:0070034">
    <property type="term" value="F:telomerase RNA binding"/>
    <property type="evidence" value="ECO:0007669"/>
    <property type="project" value="TreeGrafter"/>
</dbReference>
<dbReference type="InterPro" id="IPR056828">
    <property type="entry name" value="Beta-prop_TEP1_C"/>
</dbReference>
<feature type="compositionally biased region" description="Basic residues" evidence="4">
    <location>
        <begin position="132"/>
        <end position="144"/>
    </location>
</feature>
<feature type="repeat" description="WD" evidence="3">
    <location>
        <begin position="1801"/>
        <end position="1842"/>
    </location>
</feature>
<dbReference type="PROSITE" id="PS00678">
    <property type="entry name" value="WD_REPEATS_1"/>
    <property type="match status" value="4"/>
</dbReference>
<dbReference type="GeneID" id="136821368"/>
<dbReference type="PROSITE" id="PS50082">
    <property type="entry name" value="WD_REPEATS_2"/>
    <property type="match status" value="11"/>
</dbReference>
<dbReference type="InterPro" id="IPR027417">
    <property type="entry name" value="P-loop_NTPase"/>
</dbReference>
<dbReference type="Gene3D" id="1.25.40.370">
    <property type="match status" value="1"/>
</dbReference>
<dbReference type="Pfam" id="PF25469">
    <property type="entry name" value="WHD_NWD1"/>
    <property type="match status" value="1"/>
</dbReference>
<dbReference type="InterPro" id="IPR037214">
    <property type="entry name" value="TROVE_dom_sf"/>
</dbReference>
<name>A0A7M5VD52_9CNID</name>
<dbReference type="Gene3D" id="3.40.50.300">
    <property type="entry name" value="P-loop containing nucleotide triphosphate hydrolases"/>
    <property type="match status" value="1"/>
</dbReference>
<accession>A0A7M5VD52</accession>
<dbReference type="SUPFAM" id="SSF140864">
    <property type="entry name" value="TROVE domain-like"/>
    <property type="match status" value="1"/>
</dbReference>
<dbReference type="GO" id="GO:0005697">
    <property type="term" value="C:telomerase holoenzyme complex"/>
    <property type="evidence" value="ECO:0007669"/>
    <property type="project" value="TreeGrafter"/>
</dbReference>
<dbReference type="InterPro" id="IPR020472">
    <property type="entry name" value="WD40_PAC1"/>
</dbReference>
<dbReference type="InterPro" id="IPR052652">
    <property type="entry name" value="Telomerase_Complex_Comp"/>
</dbReference>
<dbReference type="InterPro" id="IPR056829">
    <property type="entry name" value="Beta-prop_TEP1_2nd"/>
</dbReference>
<dbReference type="InterPro" id="IPR041452">
    <property type="entry name" value="APAF1_C"/>
</dbReference>
<dbReference type="Pfam" id="PF25048">
    <property type="entry name" value="Beta-prop_TEP1_C"/>
    <property type="match status" value="1"/>
</dbReference>
<evidence type="ECO:0000313" key="6">
    <source>
        <dbReference type="EnsemblMetazoa" id="CLYHEMP010746.1"/>
    </source>
</evidence>
<dbReference type="InterPro" id="IPR025139">
    <property type="entry name" value="DUF4062"/>
</dbReference>
<dbReference type="InterPro" id="IPR019775">
    <property type="entry name" value="WD40_repeat_CS"/>
</dbReference>
<dbReference type="PROSITE" id="PS50988">
    <property type="entry name" value="TROVE"/>
    <property type="match status" value="1"/>
</dbReference>
<dbReference type="Pfam" id="PF17908">
    <property type="entry name" value="APAF1_C"/>
    <property type="match status" value="1"/>
</dbReference>
<dbReference type="SMART" id="SM00320">
    <property type="entry name" value="WD40"/>
    <property type="match status" value="17"/>
</dbReference>
<feature type="repeat" description="WD" evidence="3">
    <location>
        <begin position="1634"/>
        <end position="1675"/>
    </location>
</feature>
<dbReference type="Proteomes" id="UP000594262">
    <property type="component" value="Unplaced"/>
</dbReference>
<feature type="repeat" description="WD" evidence="3">
    <location>
        <begin position="1676"/>
        <end position="1715"/>
    </location>
</feature>
<sequence>MGKLELRPNLKSKHNLVQDDLGSNTIPLKKANMLEDPQSSLTKQKTELVTSNVKPVGSLHLNNLLGTGMNINKAPKPSLFNKSLLLGSSNLEKGSLKPTLFCTTNLLPTTSLDLVQKPQNASSSMKEEKPKTSKRLQTKKSKKRNSLEIQNLKGPSKVTKDHDAGKITKRKKKIVSDNSHSKKKIKEAQFEIITASIKELKLTDNEFKRQQLEVMRNKLKAESENLFTDSKQGSYDAIKQEKEKIIKAKQHLINMVSMSLLHAPKIGDVMDQTRIEMMKAMKEMSEMDPEFILKLALYTRKVLNVRVVSTFMVAFAAYVQECRPYLKKYFNASIVLPSDWIGAAELYQTFFDSTIKFGSIPTVLRKVMIEKFSSFDEYQLAKYNKEKSQNKAKAVTFYPHMYEFMRSESQLLDEDGDNIKEYELKSLSLKQLIRKLHISQPSQYVMCLVGKKYPSSIQEFYQSHLPGNFDEGRAGKRMKLKTPETWETQVSLKGNKATTWQDLLDHKKLPFMAMLRNLRNMISAGMKEKYHNMIIHRLTDEKSVKNSKQFPFRFLSAYDIIELMEKSLETGEDLASVSYKKNKTNTTRSNSKPLLYSHSLLMRYKKALEKSLKISTLHNISPIPGMTVIIIDIDEESSSQILTKSISPVQRNSLNMGLLLGVMCNFHCEESLFILNDRNKGFTILNNVNRNNNIMDSVHEAMEEAQHIWRREPIVRERKEVNQLDEELCDYLGQFVGQRRVINNFYMVGTGSGWTKGDYLKKFVDIYRKEVNPTTLVIRQCIQSDSYMKNCLDSDYDVFVVGYSDQVLKYLGERGTGRQLTAVENIDMTFNLDDIKVRRKKRLADDSSKVKIERPILAWKTIRVFISSTFRDMHGERDLLTKYVFPELRCWCYNYCLNLYEVDLRWGITERQSQSDKQLELCLSEVQKADLFVGMLGERFGWVPTKYKVEDEENLGWVKDMPKGCSMTELEMRGFLREDSNASKALFLFRDPEFLSDVPPKVLDEFVTQDSTATERIQQLKEFIKRQRNVQLIDNYPCKYGGKVDNKVYTADLEDFGRSVLTSVWEIIKTQYIDTQNNENVETSTLSIADKHVTFAKENGDQFVGRKSLLTKVSSLLHDESSVSVGKNVVGIVGKSGSGKSAFMAKLVQNMKVPACCYFSEAGTEYQHLSVMLKYIFHEINTEFDVGMPLPENEREQKVQFENLLKSVSKVLRRSHRYYIFVDGLESMEKGRYAHVLDWIPDRIPQGIYLVISCLENGPVSRLLSNHQQCLANIKLGPMEHPDRTVFVRNILQKYGKSLDESPFNNQMRLLLSKKGAESPLYLKLACEEIRLFGIYEKVSEYLKALAQTTPQLIEFVLNRIEKEYGSKIVKNVFTLLHHSRQGLTEDELYETLNFLANVQEWNETSLHDSTCYFDKDMVAQKVPRATFVCLCREMKTFLNEDMQSGTITLMHKEIIAVIEKRYASDARTSSLIHFVLASFYRKQCDPNNDMKWHGKDIKALTELPFHMASSGLLWDDFKEMMTSVYFIKAKVENNLARQLLDDLHLNLPLNNAKWLAKKKDFLGNIDVKDITQFITNNLDILAKYPTLLLQLAVNSPDGSFMQTESAQIPTEDVLSIMKWLNKPDEVSTCTLSISNVKSSILSISLSRDGKHVACGTEDGHVFVYDKESSKEIHSFSGHSGAITACCYAGDKLCSASTDSNISIWDLNTGHRLHSLSDHREPVTGCVVTRDGKLLVTVSLDKTARLWNVNDGSAAGFLAGLDSPLNCVAMDTEDKHAALGGWNKCIVIWNILENKKIASYNKGHKSSVRALAYSPNGSYLASSGLNGELLLWSTQSGAMIGQLSELKHHVRHISFSTDGLQLFGASDDSSIKIWSGTLGCPERQIDDMDEDDGNTDVSKQHNEYALSVCVSDHLVAIGYNSGKVSVYRNKGSRYHVAGHERLISTWKAHSSSVRSMCFLRSDSSEYKKDLVTASDDYKIIQWALKGRDHKQARLLEGHTNGVTCVRAKEAYIISSSKDCSLRVWNAISFEAVGHRGNRGQQPQQESSVATLHGHTGIVTGCDLSPCETKAISCGHDRALFIWDLTNFTSLCVVHNAHGDGITACCWSDVGTYVVTGSNDFKLKLWNTKVLIENKDEMSKLKERSTFIGHTTTINDVKYKFGCVVSSSADGHVKVWNQNGVEITTFQPHKTRINSADLWAPGVSIEDEEQGTAWSTRTKDLTSIQQRVRAKTPKNLQDILLFTASDDGTTQSWRPFKPDLLNALYGHSNVVSEVKQGSNGELISGSLDETIKVWDFKLSKEEDNGPAHSGEVTSIALHNNDTIATAGRDGRINHYIKNELTMTYVTPDLSPVTTLAFRPDGKRVYFGTSSGRMEWLSTDNTDHCEFYTRANCPVLSMATQGSLVFVCTTRQLYIFTINGNTLSKTRELCVSSPHTEGDFDKITQMQPLHNNILATSFNRSLVFSPQILIKQMDRMLVEYFHNPQTIFVDRDRDHQSTDAAFSSACLQNDGYYLIYTGQESGCISLKVTSDTEMSKKTQQDILNEPSQSRRKERVENVDFNGSYGGRGGRRGRGGFGRGRGRGRGGRLYSPPSSDADEWDRGPVEDDWGPPNPIDDGDWGRTDEEIKKQDELYERDLEMEDLCNSSRKIHDSAVTGILIYDDVIVTSSKDATIKVWKYASNANRNLEHIHQIGLFSCRSSVISMAGYGDSDGVHLIVGDRIGNVEFLKLNI</sequence>
<reference evidence="6" key="1">
    <citation type="submission" date="2021-01" db="UniProtKB">
        <authorList>
            <consortium name="EnsemblMetazoa"/>
        </authorList>
    </citation>
    <scope>IDENTIFICATION</scope>
</reference>
<keyword evidence="2" id="KW-0677">Repeat</keyword>
<evidence type="ECO:0000256" key="3">
    <source>
        <dbReference type="PROSITE-ProRule" id="PRU00221"/>
    </source>
</evidence>
<keyword evidence="7" id="KW-1185">Reference proteome</keyword>
<evidence type="ECO:0000256" key="1">
    <source>
        <dbReference type="ARBA" id="ARBA00022574"/>
    </source>
</evidence>
<dbReference type="PRINTS" id="PR00320">
    <property type="entry name" value="GPROTEINBRPT"/>
</dbReference>
<dbReference type="PANTHER" id="PTHR44791:SF1">
    <property type="entry name" value="TELOMERASE PROTEIN COMPONENT 1"/>
    <property type="match status" value="1"/>
</dbReference>
<dbReference type="PROSITE" id="PS50294">
    <property type="entry name" value="WD_REPEATS_REGION"/>
    <property type="match status" value="7"/>
</dbReference>
<dbReference type="InterPro" id="IPR001680">
    <property type="entry name" value="WD40_rpt"/>
</dbReference>
<keyword evidence="1 3" id="KW-0853">WD repeat</keyword>
<feature type="repeat" description="WD" evidence="3">
    <location>
        <begin position="1995"/>
        <end position="2025"/>
    </location>
</feature>
<feature type="region of interest" description="Disordered" evidence="4">
    <location>
        <begin position="113"/>
        <end position="180"/>
    </location>
</feature>
<evidence type="ECO:0000259" key="5">
    <source>
        <dbReference type="PROSITE" id="PS50988"/>
    </source>
</evidence>
<feature type="repeat" description="WD" evidence="3">
    <location>
        <begin position="2051"/>
        <end position="2086"/>
    </location>
</feature>
<dbReference type="Pfam" id="PF00400">
    <property type="entry name" value="WD40"/>
    <property type="match status" value="6"/>
</dbReference>
<dbReference type="InterPro" id="IPR008858">
    <property type="entry name" value="TROVE_dom"/>
</dbReference>
<protein>
    <recommendedName>
        <fullName evidence="5">TROVE domain-containing protein</fullName>
    </recommendedName>
</protein>
<dbReference type="SUPFAM" id="SSF50978">
    <property type="entry name" value="WD40 repeat-like"/>
    <property type="match status" value="3"/>
</dbReference>
<dbReference type="InterPro" id="IPR036322">
    <property type="entry name" value="WD40_repeat_dom_sf"/>
</dbReference>
<dbReference type="Gene3D" id="2.130.10.10">
    <property type="entry name" value="YVTN repeat-like/Quinoprotein amine dehydrogenase"/>
    <property type="match status" value="6"/>
</dbReference>
<dbReference type="Pfam" id="PF25047">
    <property type="entry name" value="Beta-prop_TEP1_2nd"/>
    <property type="match status" value="1"/>
</dbReference>
<proteinExistence type="predicted"/>
<dbReference type="GO" id="GO:0003720">
    <property type="term" value="F:telomerase activity"/>
    <property type="evidence" value="ECO:0007669"/>
    <property type="project" value="TreeGrafter"/>
</dbReference>
<feature type="domain" description="TROVE" evidence="5">
    <location>
        <begin position="228"/>
        <end position="625"/>
    </location>
</feature>
<dbReference type="Pfam" id="PF05731">
    <property type="entry name" value="TROVE"/>
    <property type="match status" value="1"/>
</dbReference>
<dbReference type="PANTHER" id="PTHR44791">
    <property type="entry name" value="TELOMERASE PROTEIN COMPONENT 1 TEP1"/>
    <property type="match status" value="1"/>
</dbReference>
<dbReference type="CDD" id="cd00200">
    <property type="entry name" value="WD40"/>
    <property type="match status" value="2"/>
</dbReference>
<dbReference type="Pfam" id="PF13271">
    <property type="entry name" value="DUF4062"/>
    <property type="match status" value="1"/>
</dbReference>
<evidence type="ECO:0000256" key="4">
    <source>
        <dbReference type="SAM" id="MobiDB-lite"/>
    </source>
</evidence>
<evidence type="ECO:0000256" key="2">
    <source>
        <dbReference type="ARBA" id="ARBA00022737"/>
    </source>
</evidence>
<dbReference type="InterPro" id="IPR057588">
    <property type="entry name" value="NWD1/2-like_WH"/>
</dbReference>
<evidence type="ECO:0000313" key="7">
    <source>
        <dbReference type="Proteomes" id="UP000594262"/>
    </source>
</evidence>
<dbReference type="SUPFAM" id="SSF101898">
    <property type="entry name" value="NHL repeat"/>
    <property type="match status" value="1"/>
</dbReference>
<dbReference type="OrthoDB" id="427368at2759"/>
<feature type="repeat" description="WD" evidence="3">
    <location>
        <begin position="2094"/>
        <end position="2126"/>
    </location>
</feature>
<feature type="region of interest" description="Disordered" evidence="4">
    <location>
        <begin position="2532"/>
        <end position="2619"/>
    </location>
</feature>
<organism evidence="6 7">
    <name type="scientific">Clytia hemisphaerica</name>
    <dbReference type="NCBI Taxonomy" id="252671"/>
    <lineage>
        <taxon>Eukaryota</taxon>
        <taxon>Metazoa</taxon>
        <taxon>Cnidaria</taxon>
        <taxon>Hydrozoa</taxon>
        <taxon>Hydroidolina</taxon>
        <taxon>Leptothecata</taxon>
        <taxon>Obeliida</taxon>
        <taxon>Clytiidae</taxon>
        <taxon>Clytia</taxon>
    </lineage>
</organism>
<dbReference type="RefSeq" id="XP_066933704.1">
    <property type="nucleotide sequence ID" value="XM_067077603.1"/>
</dbReference>
<feature type="compositionally biased region" description="Basic residues" evidence="4">
    <location>
        <begin position="2566"/>
        <end position="2583"/>
    </location>
</feature>